<dbReference type="AlphaFoldDB" id="A0A2G9T6I6"/>
<feature type="non-terminal residue" evidence="1">
    <location>
        <position position="257"/>
    </location>
</feature>
<evidence type="ECO:0000313" key="1">
    <source>
        <dbReference type="EMBL" id="PIO53577.1"/>
    </source>
</evidence>
<dbReference type="Gene3D" id="3.30.70.270">
    <property type="match status" value="1"/>
</dbReference>
<dbReference type="SUPFAM" id="SSF56672">
    <property type="entry name" value="DNA/RNA polymerases"/>
    <property type="match status" value="1"/>
</dbReference>
<dbReference type="InterPro" id="IPR043502">
    <property type="entry name" value="DNA/RNA_pol_sf"/>
</dbReference>
<keyword evidence="2" id="KW-1185">Reference proteome</keyword>
<dbReference type="CDD" id="cd01647">
    <property type="entry name" value="RT_LTR"/>
    <property type="match status" value="1"/>
</dbReference>
<dbReference type="Proteomes" id="UP000230423">
    <property type="component" value="Unassembled WGS sequence"/>
</dbReference>
<proteinExistence type="predicted"/>
<reference evidence="1 2" key="1">
    <citation type="submission" date="2015-09" db="EMBL/GenBank/DDBJ databases">
        <title>Draft genome of the parasitic nematode Teladorsagia circumcincta isolate WARC Sus (inbred).</title>
        <authorList>
            <person name="Mitreva M."/>
        </authorList>
    </citation>
    <scope>NUCLEOTIDE SEQUENCE [LARGE SCALE GENOMIC DNA]</scope>
    <source>
        <strain evidence="1 2">S</strain>
    </source>
</reference>
<dbReference type="EMBL" id="KZ410296">
    <property type="protein sequence ID" value="PIO53577.1"/>
    <property type="molecule type" value="Genomic_DNA"/>
</dbReference>
<dbReference type="OrthoDB" id="5866954at2759"/>
<dbReference type="Gene3D" id="3.10.10.10">
    <property type="entry name" value="HIV Type 1 Reverse Transcriptase, subunit A, domain 1"/>
    <property type="match status" value="1"/>
</dbReference>
<dbReference type="InterPro" id="IPR053134">
    <property type="entry name" value="RNA-dir_DNA_polymerase"/>
</dbReference>
<evidence type="ECO:0008006" key="3">
    <source>
        <dbReference type="Google" id="ProtNLM"/>
    </source>
</evidence>
<gene>
    <name evidence="1" type="ORF">TELCIR_25082</name>
</gene>
<accession>A0A2G9T6I6</accession>
<dbReference type="PANTHER" id="PTHR24559:SF444">
    <property type="entry name" value="REVERSE TRANSCRIPTASE DOMAIN-CONTAINING PROTEIN"/>
    <property type="match status" value="1"/>
</dbReference>
<name>A0A2G9T6I6_TELCI</name>
<protein>
    <recommendedName>
        <fullName evidence="3">Reverse transcriptase domain-containing protein</fullName>
    </recommendedName>
</protein>
<sequence length="257" mass="28966">MLTAQPAAVYRKQLFIAPAVLHPGRAFLLVTNPSSRPEALYEHQQVAAAVPLATDDSGALFEAETDNHGHDKSPLIAVTDRDTTVSHQPLNIDLSQCEVSDAEKAQLYQLFSEFRDRISHSSYDLGSYTHTLVNIKTTTESPPTRFRPPRIPVRFQKELDEHINKLLKAGRIVESDTPWIHNTVLVKKRDGSLRVCLDFRPLNEVTIPDHYPLPRVEDLLVKVAGNKYYTTLDLASGYMQLLMSPQSQEKCGWATHR</sequence>
<evidence type="ECO:0000313" key="2">
    <source>
        <dbReference type="Proteomes" id="UP000230423"/>
    </source>
</evidence>
<dbReference type="InterPro" id="IPR043128">
    <property type="entry name" value="Rev_trsase/Diguanyl_cyclase"/>
</dbReference>
<organism evidence="1 2">
    <name type="scientific">Teladorsagia circumcincta</name>
    <name type="common">Brown stomach worm</name>
    <name type="synonym">Ostertagia circumcincta</name>
    <dbReference type="NCBI Taxonomy" id="45464"/>
    <lineage>
        <taxon>Eukaryota</taxon>
        <taxon>Metazoa</taxon>
        <taxon>Ecdysozoa</taxon>
        <taxon>Nematoda</taxon>
        <taxon>Chromadorea</taxon>
        <taxon>Rhabditida</taxon>
        <taxon>Rhabditina</taxon>
        <taxon>Rhabditomorpha</taxon>
        <taxon>Strongyloidea</taxon>
        <taxon>Trichostrongylidae</taxon>
        <taxon>Teladorsagia</taxon>
    </lineage>
</organism>
<dbReference type="PANTHER" id="PTHR24559">
    <property type="entry name" value="TRANSPOSON TY3-I GAG-POL POLYPROTEIN"/>
    <property type="match status" value="1"/>
</dbReference>